<evidence type="ECO:0000313" key="1">
    <source>
        <dbReference type="EMBL" id="MDQ0189813.1"/>
    </source>
</evidence>
<comment type="caution">
    <text evidence="1">The sequence shown here is derived from an EMBL/GenBank/DDBJ whole genome shotgun (WGS) entry which is preliminary data.</text>
</comment>
<dbReference type="EMBL" id="JAUSTP010000011">
    <property type="protein sequence ID" value="MDQ0189813.1"/>
    <property type="molecule type" value="Genomic_DNA"/>
</dbReference>
<protein>
    <recommendedName>
        <fullName evidence="3">Transposase</fullName>
    </recommendedName>
</protein>
<accession>A0ABT9XJ48</accession>
<gene>
    <name evidence="1" type="ORF">J2S03_001660</name>
</gene>
<reference evidence="1 2" key="1">
    <citation type="submission" date="2023-07" db="EMBL/GenBank/DDBJ databases">
        <title>Genomic Encyclopedia of Type Strains, Phase IV (KMG-IV): sequencing the most valuable type-strain genomes for metagenomic binning, comparative biology and taxonomic classification.</title>
        <authorList>
            <person name="Goeker M."/>
        </authorList>
    </citation>
    <scope>NUCLEOTIDE SEQUENCE [LARGE SCALE GENOMIC DNA]</scope>
    <source>
        <strain evidence="1 2">DSM 4006</strain>
    </source>
</reference>
<evidence type="ECO:0000313" key="2">
    <source>
        <dbReference type="Proteomes" id="UP001232973"/>
    </source>
</evidence>
<proteinExistence type="predicted"/>
<dbReference type="Proteomes" id="UP001232973">
    <property type="component" value="Unassembled WGS sequence"/>
</dbReference>
<sequence length="62" mass="6943">MEKRERQNSTHHQEAPMIGVDISKLTHVARSLHVRGLGLGGPLYFENTRAGLEGLGHWLENP</sequence>
<organism evidence="1 2">
    <name type="scientific">Alicyclobacillus cycloheptanicus</name>
    <dbReference type="NCBI Taxonomy" id="1457"/>
    <lineage>
        <taxon>Bacteria</taxon>
        <taxon>Bacillati</taxon>
        <taxon>Bacillota</taxon>
        <taxon>Bacilli</taxon>
        <taxon>Bacillales</taxon>
        <taxon>Alicyclobacillaceae</taxon>
        <taxon>Alicyclobacillus</taxon>
    </lineage>
</organism>
<name>A0ABT9XJ48_9BACL</name>
<evidence type="ECO:0008006" key="3">
    <source>
        <dbReference type="Google" id="ProtNLM"/>
    </source>
</evidence>
<keyword evidence="2" id="KW-1185">Reference proteome</keyword>